<evidence type="ECO:0000313" key="6">
    <source>
        <dbReference type="Proteomes" id="UP000078596"/>
    </source>
</evidence>
<keyword evidence="6" id="KW-1185">Reference proteome</keyword>
<keyword evidence="4" id="KW-1133">Transmembrane helix</keyword>
<sequence>MFKFIRSAQNPLVHLVVLVAILLAAYLVYQPGLTGTFLFDDYSNLPPMGDYGPIRSLWQAIAWITSGFAGPTGRPVSLASFLIDTRVWPASPAVFKTTNIVLHLLTGIALIGLLHALSRAFDVPKHRALWVAVLAGGMWLLHPLWVSTTLYIVQRMAILAALFVFAGLWAYVHGRLQLIAGRTRRGYLWMSLGLVLGTLLAVLSKENGALLPLLAWAIEKFVFDAHGRVKYQEGAAFIWWRRVFITLPSLVLLAYLISQLPMLFSGLTYGRDFTPYERLLTETRILWRYLWDLWLPGVHDGGLFNDDIRLSTSLWRPFSTLPATIGLLALIGLALFWRRSERIVLRAIGLTIIFFFVGQLLESTWLQLELMFEHRNYLPAGLMFFPLALFLVDRVRGGTRWPVWLAIGIFCVLGLLTYKRADLWGKPFQQALTWAHEHPDSARAQSYLANFWEQTGNYPEAARLLDRAFQQHPQDLLVLANRALLACDTGEAPTDLGRELLKLARTGQLAQNVVGYQFDTFLSRLQENCAVFGVDFGFTLIDAALTNPQVLHAPDEQRSLLHRRAMLWLDRNEVTQAYADMLTALRLPDLAPGTRLLFAAELASAHHQRRALALLDAVPPPLADIHGWSMGAIHRRWLAHVGYYHKAEIHLRETLEKEIAAASG</sequence>
<feature type="transmembrane region" description="Helical" evidence="4">
    <location>
        <begin position="129"/>
        <end position="146"/>
    </location>
</feature>
<dbReference type="SUPFAM" id="SSF48452">
    <property type="entry name" value="TPR-like"/>
    <property type="match status" value="1"/>
</dbReference>
<keyword evidence="1" id="KW-0677">Repeat</keyword>
<feature type="transmembrane region" description="Helical" evidence="4">
    <location>
        <begin position="318"/>
        <end position="337"/>
    </location>
</feature>
<dbReference type="InterPro" id="IPR019734">
    <property type="entry name" value="TPR_rpt"/>
</dbReference>
<dbReference type="EMBL" id="CP016027">
    <property type="protein sequence ID" value="ANJ67706.1"/>
    <property type="molecule type" value="Genomic_DNA"/>
</dbReference>
<feature type="transmembrane region" description="Helical" evidence="4">
    <location>
        <begin position="186"/>
        <end position="204"/>
    </location>
</feature>
<feature type="transmembrane region" description="Helical" evidence="4">
    <location>
        <begin position="152"/>
        <end position="174"/>
    </location>
</feature>
<keyword evidence="4" id="KW-0472">Membrane</keyword>
<gene>
    <name evidence="5" type="ORF">A9404_10260</name>
</gene>
<dbReference type="STRING" id="1860122.A9404_10260"/>
<feature type="transmembrane region" description="Helical" evidence="4">
    <location>
        <begin position="401"/>
        <end position="418"/>
    </location>
</feature>
<dbReference type="PANTHER" id="PTHR44227:SF3">
    <property type="entry name" value="PROTEIN O-MANNOSYL-TRANSFERASE TMTC4"/>
    <property type="match status" value="1"/>
</dbReference>
<evidence type="ECO:0000313" key="5">
    <source>
        <dbReference type="EMBL" id="ANJ67706.1"/>
    </source>
</evidence>
<feature type="transmembrane region" description="Helical" evidence="4">
    <location>
        <begin position="100"/>
        <end position="117"/>
    </location>
</feature>
<dbReference type="Proteomes" id="UP000078596">
    <property type="component" value="Chromosome"/>
</dbReference>
<protein>
    <submittedName>
        <fullName evidence="5">Uncharacterized protein</fullName>
    </submittedName>
</protein>
<feature type="repeat" description="TPR" evidence="3">
    <location>
        <begin position="442"/>
        <end position="475"/>
    </location>
</feature>
<dbReference type="PROSITE" id="PS50005">
    <property type="entry name" value="TPR"/>
    <property type="match status" value="1"/>
</dbReference>
<evidence type="ECO:0000256" key="3">
    <source>
        <dbReference type="PROSITE-ProRule" id="PRU00339"/>
    </source>
</evidence>
<accession>A0A191ZIH7</accession>
<keyword evidence="2 3" id="KW-0802">TPR repeat</keyword>
<feature type="transmembrane region" description="Helical" evidence="4">
    <location>
        <begin position="343"/>
        <end position="365"/>
    </location>
</feature>
<dbReference type="Gene3D" id="1.25.40.10">
    <property type="entry name" value="Tetratricopeptide repeat domain"/>
    <property type="match status" value="1"/>
</dbReference>
<reference evidence="5 6" key="1">
    <citation type="submission" date="2016-06" db="EMBL/GenBank/DDBJ databases">
        <title>Insight into the functional genes involving in sulfur oxidation in Pearl River water.</title>
        <authorList>
            <person name="Luo J."/>
            <person name="Tan X."/>
            <person name="Lin W."/>
        </authorList>
    </citation>
    <scope>NUCLEOTIDE SEQUENCE [LARGE SCALE GENOMIC DNA]</scope>
    <source>
        <strain evidence="5 6">LS2</strain>
    </source>
</reference>
<evidence type="ECO:0000256" key="1">
    <source>
        <dbReference type="ARBA" id="ARBA00022737"/>
    </source>
</evidence>
<keyword evidence="4" id="KW-0812">Transmembrane</keyword>
<feature type="transmembrane region" description="Helical" evidence="4">
    <location>
        <begin position="377"/>
        <end position="395"/>
    </location>
</feature>
<dbReference type="InterPro" id="IPR011990">
    <property type="entry name" value="TPR-like_helical_dom_sf"/>
</dbReference>
<name>A0A191ZIH7_9GAMM</name>
<evidence type="ECO:0000256" key="4">
    <source>
        <dbReference type="SAM" id="Phobius"/>
    </source>
</evidence>
<dbReference type="AlphaFoldDB" id="A0A191ZIH7"/>
<dbReference type="PANTHER" id="PTHR44227">
    <property type="match status" value="1"/>
</dbReference>
<evidence type="ECO:0000256" key="2">
    <source>
        <dbReference type="ARBA" id="ARBA00022803"/>
    </source>
</evidence>
<dbReference type="KEGG" id="haz:A9404_10260"/>
<feature type="transmembrane region" description="Helical" evidence="4">
    <location>
        <begin position="238"/>
        <end position="257"/>
    </location>
</feature>
<organism evidence="5 6">
    <name type="scientific">Halothiobacillus diazotrophicus</name>
    <dbReference type="NCBI Taxonomy" id="1860122"/>
    <lineage>
        <taxon>Bacteria</taxon>
        <taxon>Pseudomonadati</taxon>
        <taxon>Pseudomonadota</taxon>
        <taxon>Gammaproteobacteria</taxon>
        <taxon>Chromatiales</taxon>
        <taxon>Halothiobacillaceae</taxon>
        <taxon>Halothiobacillus</taxon>
    </lineage>
</organism>
<dbReference type="InterPro" id="IPR052346">
    <property type="entry name" value="O-mannosyl-transferase_TMTC"/>
</dbReference>
<feature type="transmembrane region" description="Helical" evidence="4">
    <location>
        <begin position="12"/>
        <end position="29"/>
    </location>
</feature>
<proteinExistence type="predicted"/>